<organism evidence="1 2">
    <name type="scientific">Kocuria rosea subsp. polaris</name>
    <dbReference type="NCBI Taxonomy" id="136273"/>
    <lineage>
        <taxon>Bacteria</taxon>
        <taxon>Bacillati</taxon>
        <taxon>Actinomycetota</taxon>
        <taxon>Actinomycetes</taxon>
        <taxon>Micrococcales</taxon>
        <taxon>Micrococcaceae</taxon>
        <taxon>Kocuria</taxon>
    </lineage>
</organism>
<dbReference type="OrthoDB" id="1907165at2"/>
<gene>
    <name evidence="1" type="ORF">GY22_14535</name>
</gene>
<comment type="caution">
    <text evidence="1">The sequence shown here is derived from an EMBL/GenBank/DDBJ whole genome shotgun (WGS) entry which is preliminary data.</text>
</comment>
<keyword evidence="2" id="KW-1185">Reference proteome</keyword>
<evidence type="ECO:0000313" key="1">
    <source>
        <dbReference type="EMBL" id="KHD96667.1"/>
    </source>
</evidence>
<evidence type="ECO:0008006" key="3">
    <source>
        <dbReference type="Google" id="ProtNLM"/>
    </source>
</evidence>
<dbReference type="SUPFAM" id="SSF69279">
    <property type="entry name" value="Phage tail proteins"/>
    <property type="match status" value="1"/>
</dbReference>
<accession>A0A0A6YB90</accession>
<dbReference type="EMBL" id="JSUH01000014">
    <property type="protein sequence ID" value="KHD96667.1"/>
    <property type="molecule type" value="Genomic_DNA"/>
</dbReference>
<dbReference type="AlphaFoldDB" id="A0A0A6YB90"/>
<reference evidence="1 2" key="1">
    <citation type="journal article" date="2003" name="Int. J. Syst. Evol. Microbiol.">
        <title>Kocuria polaris sp. nov., an orange-pigmented psychrophilic bacterium isolated from an Antarctic cyanobacterial mat sample.</title>
        <authorList>
            <person name="Reddy G.S."/>
            <person name="Prakash J.S."/>
            <person name="Prabahar V."/>
            <person name="Matsumoto G.I."/>
            <person name="Stackebrandt E."/>
            <person name="Shivaji S."/>
        </authorList>
    </citation>
    <scope>NUCLEOTIDE SEQUENCE [LARGE SCALE GENOMIC DNA]</scope>
    <source>
        <strain evidence="1 2">CMS 76or</strain>
    </source>
</reference>
<dbReference type="RefSeq" id="WP_035929201.1">
    <property type="nucleotide sequence ID" value="NZ_JSUH01000014.1"/>
</dbReference>
<dbReference type="Pfam" id="PF05954">
    <property type="entry name" value="Phage_GPD"/>
    <property type="match status" value="1"/>
</dbReference>
<sequence length="378" mass="41299">MKLQELESDAAHDRFYVPSFSIKVGGKDLLRELFLAVTSVSVDLKERSAGRFSFTIASSYDWKQDEFLATEHQDRMDLLEVFAFGSTVEIALGYGDASKLKCMIQGIVTEIGTSFSAGSTPELSISGVDGLYPLTVGKNTRHWEDEPDSFAVEDIARLARLGTDVDPTSPVLARIDQTNESDMSFLERLADRHAATFYERNGKLRFGPRRRKAAAVAELTWGEGLLSFSPEANLARQIAEVRVHGRSEGTGEAFVGRARAGEEAGVGPAEETGSKQTIKFLARQPVLNVRAPVKNQAEADALAQAILDERAQKFVTGSGESIGLPEVLPDTRLTLGGLGRAFSKTYYVTEATHKIDGSGYRTTFKVEEKSLEPKKEGP</sequence>
<proteinExistence type="predicted"/>
<dbReference type="Proteomes" id="UP000030466">
    <property type="component" value="Unassembled WGS sequence"/>
</dbReference>
<protein>
    <recommendedName>
        <fullName evidence="3">Phage protein D</fullName>
    </recommendedName>
</protein>
<evidence type="ECO:0000313" key="2">
    <source>
        <dbReference type="Proteomes" id="UP000030466"/>
    </source>
</evidence>
<name>A0A0A6YB90_KOCRO</name>